<keyword evidence="3" id="KW-1185">Reference proteome</keyword>
<feature type="transmembrane region" description="Helical" evidence="1">
    <location>
        <begin position="20"/>
        <end position="40"/>
    </location>
</feature>
<keyword evidence="1" id="KW-0472">Membrane</keyword>
<protein>
    <submittedName>
        <fullName evidence="2">Uncharacterized protein</fullName>
    </submittedName>
</protein>
<organism evidence="2 3">
    <name type="scientific">Toxocara canis</name>
    <name type="common">Canine roundworm</name>
    <dbReference type="NCBI Taxonomy" id="6265"/>
    <lineage>
        <taxon>Eukaryota</taxon>
        <taxon>Metazoa</taxon>
        <taxon>Ecdysozoa</taxon>
        <taxon>Nematoda</taxon>
        <taxon>Chromadorea</taxon>
        <taxon>Rhabditida</taxon>
        <taxon>Spirurina</taxon>
        <taxon>Ascaridomorpha</taxon>
        <taxon>Ascaridoidea</taxon>
        <taxon>Toxocaridae</taxon>
        <taxon>Toxocara</taxon>
    </lineage>
</organism>
<gene>
    <name evidence="2" type="ORF">Tcan_11513</name>
</gene>
<evidence type="ECO:0000313" key="2">
    <source>
        <dbReference type="EMBL" id="KHN75843.1"/>
    </source>
</evidence>
<accession>A0A0B2V2R5</accession>
<dbReference type="AlphaFoldDB" id="A0A0B2V2R5"/>
<proteinExistence type="predicted"/>
<evidence type="ECO:0000313" key="3">
    <source>
        <dbReference type="Proteomes" id="UP000031036"/>
    </source>
</evidence>
<comment type="caution">
    <text evidence="2">The sequence shown here is derived from an EMBL/GenBank/DDBJ whole genome shotgun (WGS) entry which is preliminary data.</text>
</comment>
<name>A0A0B2V2R5_TOXCA</name>
<dbReference type="Proteomes" id="UP000031036">
    <property type="component" value="Unassembled WGS sequence"/>
</dbReference>
<keyword evidence="1" id="KW-1133">Transmembrane helix</keyword>
<dbReference type="EMBL" id="JPKZ01002602">
    <property type="protein sequence ID" value="KHN75843.1"/>
    <property type="molecule type" value="Genomic_DNA"/>
</dbReference>
<keyword evidence="1" id="KW-0812">Transmembrane</keyword>
<reference evidence="2 3" key="1">
    <citation type="submission" date="2014-11" db="EMBL/GenBank/DDBJ databases">
        <title>Genetic blueprint of the zoonotic pathogen Toxocara canis.</title>
        <authorList>
            <person name="Zhu X.-Q."/>
            <person name="Korhonen P.K."/>
            <person name="Cai H."/>
            <person name="Young N.D."/>
            <person name="Nejsum P."/>
            <person name="von Samson-Himmelstjerna G."/>
            <person name="Boag P.R."/>
            <person name="Tan P."/>
            <person name="Li Q."/>
            <person name="Min J."/>
            <person name="Yang Y."/>
            <person name="Wang X."/>
            <person name="Fang X."/>
            <person name="Hall R.S."/>
            <person name="Hofmann A."/>
            <person name="Sternberg P.W."/>
            <person name="Jex A.R."/>
            <person name="Gasser R.B."/>
        </authorList>
    </citation>
    <scope>NUCLEOTIDE SEQUENCE [LARGE SCALE GENOMIC DNA]</scope>
    <source>
        <strain evidence="2">PN_DK_2014</strain>
    </source>
</reference>
<evidence type="ECO:0000256" key="1">
    <source>
        <dbReference type="SAM" id="Phobius"/>
    </source>
</evidence>
<sequence>MQPSSVDFPRPTASMTRAFGNGFFATLLFLLFLYFIARYVQRHATIDERSISAVENGHSPYEVPPPSYEEVVKNRMNVL</sequence>